<sequence>MKKWFKCGLSLDEREELKNEILQYLSNSPINTYGKKFPGVIVEGTGGAFKYRFTPKNYHKGKSGSFRTIYFIYNANKQNLFFLEIYPKNKKSTLSVKEKKSIKNFIKEFRYSKRKNDYDIDN</sequence>
<dbReference type="RefSeq" id="WP_056970169.1">
    <property type="nucleotide sequence ID" value="NZ_CP044496.1"/>
</dbReference>
<evidence type="ECO:0000313" key="2">
    <source>
        <dbReference type="Proteomes" id="UP000325393"/>
    </source>
</evidence>
<dbReference type="Proteomes" id="UP000325393">
    <property type="component" value="Chromosome"/>
</dbReference>
<dbReference type="EMBL" id="CP044496">
    <property type="protein sequence ID" value="QFG50663.1"/>
    <property type="molecule type" value="Genomic_DNA"/>
</dbReference>
<evidence type="ECO:0000313" key="1">
    <source>
        <dbReference type="EMBL" id="QFG50663.1"/>
    </source>
</evidence>
<protein>
    <recommendedName>
        <fullName evidence="3">Addiction module toxin RelE</fullName>
    </recommendedName>
</protein>
<dbReference type="InterPro" id="IPR009387">
    <property type="entry name" value="HigB-2"/>
</dbReference>
<organism evidence="1 2">
    <name type="scientific">Lactobacillus acetotolerans</name>
    <dbReference type="NCBI Taxonomy" id="1600"/>
    <lineage>
        <taxon>Bacteria</taxon>
        <taxon>Bacillati</taxon>
        <taxon>Bacillota</taxon>
        <taxon>Bacilli</taxon>
        <taxon>Lactobacillales</taxon>
        <taxon>Lactobacillaceae</taxon>
        <taxon>Lactobacillus</taxon>
    </lineage>
</organism>
<reference evidence="1 2" key="1">
    <citation type="submission" date="2019-09" db="EMBL/GenBank/DDBJ databases">
        <title>Genome sequencing of Lactobacillus acetotolerans.</title>
        <authorList>
            <person name="Kim K."/>
        </authorList>
    </citation>
    <scope>NUCLEOTIDE SEQUENCE [LARGE SCALE GENOMIC DNA]</scope>
    <source>
        <strain evidence="1 2">LA749</strain>
    </source>
</reference>
<gene>
    <name evidence="1" type="ORF">LA749_00880</name>
</gene>
<name>A0A5P5ZGX0_9LACO</name>
<evidence type="ECO:0008006" key="3">
    <source>
        <dbReference type="Google" id="ProtNLM"/>
    </source>
</evidence>
<accession>A0A5P5ZGX0</accession>
<dbReference type="AlphaFoldDB" id="A0A5P5ZGX0"/>
<proteinExistence type="predicted"/>
<dbReference type="Pfam" id="PF06296">
    <property type="entry name" value="RelE"/>
    <property type="match status" value="1"/>
</dbReference>
<dbReference type="GeneID" id="78211529"/>